<dbReference type="SUPFAM" id="SSF51445">
    <property type="entry name" value="(Trans)glycosidases"/>
    <property type="match status" value="1"/>
</dbReference>
<organism evidence="11 12">
    <name type="scientific">Faecalibacter rhinopitheci</name>
    <dbReference type="NCBI Taxonomy" id="2779678"/>
    <lineage>
        <taxon>Bacteria</taxon>
        <taxon>Pseudomonadati</taxon>
        <taxon>Bacteroidota</taxon>
        <taxon>Flavobacteriia</taxon>
        <taxon>Flavobacteriales</taxon>
        <taxon>Weeksellaceae</taxon>
        <taxon>Faecalibacter</taxon>
    </lineage>
</organism>
<dbReference type="Proteomes" id="UP000608754">
    <property type="component" value="Unassembled WGS sequence"/>
</dbReference>
<evidence type="ECO:0000259" key="8">
    <source>
        <dbReference type="Pfam" id="PF01301"/>
    </source>
</evidence>
<dbReference type="InterPro" id="IPR019801">
    <property type="entry name" value="Glyco_hydro_35_CS"/>
</dbReference>
<dbReference type="Gene3D" id="2.60.120.260">
    <property type="entry name" value="Galactose-binding domain-like"/>
    <property type="match status" value="2"/>
</dbReference>
<keyword evidence="7" id="KW-0732">Signal</keyword>
<feature type="active site" description="Proton donor" evidence="4">
    <location>
        <position position="180"/>
    </location>
</feature>
<feature type="active site" description="Nucleophile" evidence="4">
    <location>
        <position position="264"/>
    </location>
</feature>
<evidence type="ECO:0000256" key="1">
    <source>
        <dbReference type="ARBA" id="ARBA00009809"/>
    </source>
</evidence>
<protein>
    <recommendedName>
        <fullName evidence="5">Beta-galactosidase</fullName>
        <ecNumber evidence="5">3.2.1.23</ecNumber>
    </recommendedName>
</protein>
<dbReference type="InterPro" id="IPR026283">
    <property type="entry name" value="B-gal_1-like"/>
</dbReference>
<dbReference type="PANTHER" id="PTHR23421">
    <property type="entry name" value="BETA-GALACTOSIDASE RELATED"/>
    <property type="match status" value="1"/>
</dbReference>
<keyword evidence="2 5" id="KW-0378">Hydrolase</keyword>
<feature type="domain" description="Beta-galactosidase 1-like first all-beta" evidence="9">
    <location>
        <begin position="400"/>
        <end position="510"/>
    </location>
</feature>
<dbReference type="InterPro" id="IPR017853">
    <property type="entry name" value="GH"/>
</dbReference>
<comment type="catalytic activity">
    <reaction evidence="5">
        <text>Hydrolysis of terminal non-reducing beta-D-galactose residues in beta-D-galactosides.</text>
        <dbReference type="EC" id="3.2.1.23"/>
    </reaction>
</comment>
<evidence type="ECO:0000313" key="11">
    <source>
        <dbReference type="EMBL" id="MBF0597569.1"/>
    </source>
</evidence>
<sequence>MKFKSILTTLFIFFSAGLFAQKHQSFEIKNGDFYYNKKAIKIHAGEMHYPRIPHQYWRHRFKMMKAMGLNAVTTYVFWNYHEIAPGKWDWTGDRNLKQFIKEADEEGLLVILRPGPYVCAEWEFGGYPWWLQNIKGLKIREDNELFLNENRKYLNELYLQVKDQLITKGGPVVMIQGENEFGSFVIQRKDISLESHRSYNAKVIQQLKEIGFNVPMFTSDGSWLFEGGSVKGALPTANGENDIDKIKKVVNEYNNGVGPYMVAEFYPGWLGHWAENFPRVDAGKIARQTEKYIQNNVSFNYYMVHGGTNFGFTNGANYDKNHDIQPDLTSYDYDAPITEAGWRTPKYDSIRNVLQKYSTVKFPEVPAANKIIEIKDIKFTEVYNFFDYAEKQEKINADHPKTFEELNQGHGYVLYRRHFNQPINGTLDVSGLRDYATIYINGEKIGELNRYYKNYTMPIDIPFNSTLEILVENWGRINYGALINENTKGIISPIKINDTEISGDWEMVKLPFNDQFKINLKPITDSKINQQKNIPTLYKGQFTVNEIGDTFLDMQQFGKGIIFINGRNLGRFWKVGPQQTLYLPGVWLKKGINEIVIFDQLNETIQTSVSGVKIPILDQLKD</sequence>
<evidence type="ECO:0000259" key="9">
    <source>
        <dbReference type="Pfam" id="PF21317"/>
    </source>
</evidence>
<dbReference type="PIRSF" id="PIRSF006336">
    <property type="entry name" value="B-gal"/>
    <property type="match status" value="1"/>
</dbReference>
<reference evidence="11" key="1">
    <citation type="submission" date="2020-10" db="EMBL/GenBank/DDBJ databases">
        <authorList>
            <person name="Lu T."/>
            <person name="Wang Q."/>
            <person name="Han X."/>
        </authorList>
    </citation>
    <scope>NUCLEOTIDE SEQUENCE</scope>
    <source>
        <strain evidence="11">WQ 117</strain>
    </source>
</reference>
<evidence type="ECO:0000259" key="10">
    <source>
        <dbReference type="Pfam" id="PF21467"/>
    </source>
</evidence>
<dbReference type="AlphaFoldDB" id="A0A8J7FQ70"/>
<dbReference type="Pfam" id="PF21467">
    <property type="entry name" value="BetaGal_gal-bd"/>
    <property type="match status" value="1"/>
</dbReference>
<comment type="caution">
    <text evidence="11">The sequence shown here is derived from an EMBL/GenBank/DDBJ whole genome shotgun (WGS) entry which is preliminary data.</text>
</comment>
<dbReference type="GO" id="GO:0004565">
    <property type="term" value="F:beta-galactosidase activity"/>
    <property type="evidence" value="ECO:0007669"/>
    <property type="project" value="UniProtKB-EC"/>
</dbReference>
<dbReference type="InterPro" id="IPR048913">
    <property type="entry name" value="BetaGal_gal-bd"/>
</dbReference>
<keyword evidence="12" id="KW-1185">Reference proteome</keyword>
<dbReference type="Pfam" id="PF01301">
    <property type="entry name" value="Glyco_hydro_35"/>
    <property type="match status" value="1"/>
</dbReference>
<evidence type="ECO:0000256" key="5">
    <source>
        <dbReference type="RuleBase" id="RU000675"/>
    </source>
</evidence>
<evidence type="ECO:0000256" key="3">
    <source>
        <dbReference type="ARBA" id="ARBA00023295"/>
    </source>
</evidence>
<dbReference type="InterPro" id="IPR008979">
    <property type="entry name" value="Galactose-bd-like_sf"/>
</dbReference>
<feature type="domain" description="Beta-galactosidase galactose-binding" evidence="10">
    <location>
        <begin position="535"/>
        <end position="593"/>
    </location>
</feature>
<evidence type="ECO:0000256" key="6">
    <source>
        <dbReference type="RuleBase" id="RU003679"/>
    </source>
</evidence>
<dbReference type="SUPFAM" id="SSF49785">
    <property type="entry name" value="Galactose-binding domain-like"/>
    <property type="match status" value="2"/>
</dbReference>
<comment type="similarity">
    <text evidence="1 6">Belongs to the glycosyl hydrolase 35 family.</text>
</comment>
<feature type="chain" id="PRO_5035169009" description="Beta-galactosidase" evidence="7">
    <location>
        <begin position="21"/>
        <end position="622"/>
    </location>
</feature>
<dbReference type="Gene3D" id="3.20.20.80">
    <property type="entry name" value="Glycosidases"/>
    <property type="match status" value="1"/>
</dbReference>
<dbReference type="RefSeq" id="WP_194183110.1">
    <property type="nucleotide sequence ID" value="NZ_JADGIK010000005.1"/>
</dbReference>
<dbReference type="InterPro" id="IPR048912">
    <property type="entry name" value="BetaGal1-like_ABD1"/>
</dbReference>
<keyword evidence="3 5" id="KW-0326">Glycosidase</keyword>
<dbReference type="Pfam" id="PF21317">
    <property type="entry name" value="BetaGal_ABD_1"/>
    <property type="match status" value="1"/>
</dbReference>
<dbReference type="GO" id="GO:0005975">
    <property type="term" value="P:carbohydrate metabolic process"/>
    <property type="evidence" value="ECO:0007669"/>
    <property type="project" value="InterPro"/>
</dbReference>
<dbReference type="PRINTS" id="PR00742">
    <property type="entry name" value="GLHYDRLASE35"/>
</dbReference>
<dbReference type="InterPro" id="IPR031330">
    <property type="entry name" value="Gly_Hdrlase_35_cat"/>
</dbReference>
<proteinExistence type="inferred from homology"/>
<evidence type="ECO:0000313" key="12">
    <source>
        <dbReference type="Proteomes" id="UP000608754"/>
    </source>
</evidence>
<dbReference type="EMBL" id="JADGIK010000005">
    <property type="protein sequence ID" value="MBF0597569.1"/>
    <property type="molecule type" value="Genomic_DNA"/>
</dbReference>
<accession>A0A8J7FQ70</accession>
<evidence type="ECO:0000256" key="4">
    <source>
        <dbReference type="PIRSR" id="PIRSR006336-1"/>
    </source>
</evidence>
<dbReference type="InterPro" id="IPR001944">
    <property type="entry name" value="Glycoside_Hdrlase_35"/>
</dbReference>
<evidence type="ECO:0000256" key="2">
    <source>
        <dbReference type="ARBA" id="ARBA00022801"/>
    </source>
</evidence>
<gene>
    <name evidence="11" type="ORF">IM532_08945</name>
</gene>
<evidence type="ECO:0000256" key="7">
    <source>
        <dbReference type="SAM" id="SignalP"/>
    </source>
</evidence>
<dbReference type="EC" id="3.2.1.23" evidence="5"/>
<feature type="signal peptide" evidence="7">
    <location>
        <begin position="1"/>
        <end position="20"/>
    </location>
</feature>
<dbReference type="PROSITE" id="PS01182">
    <property type="entry name" value="GLYCOSYL_HYDROL_F35"/>
    <property type="match status" value="1"/>
</dbReference>
<feature type="domain" description="Glycoside hydrolase 35 catalytic" evidence="8">
    <location>
        <begin position="33"/>
        <end position="356"/>
    </location>
</feature>
<name>A0A8J7FQ70_9FLAO</name>